<proteinExistence type="predicted"/>
<reference evidence="1" key="1">
    <citation type="submission" date="2021-11" db="EMBL/GenBank/DDBJ databases">
        <title>Clostridia strains as spoilage organisms.</title>
        <authorList>
            <person name="Wambui J."/>
            <person name="Stevens M.J.A."/>
            <person name="Stephan R."/>
        </authorList>
    </citation>
    <scope>NUCLEOTIDE SEQUENCE</scope>
    <source>
        <strain evidence="1">CF009</strain>
    </source>
</reference>
<evidence type="ECO:0000313" key="2">
    <source>
        <dbReference type="Proteomes" id="UP001164733"/>
    </source>
</evidence>
<dbReference type="AlphaFoldDB" id="A0AA47EKA9"/>
<sequence length="81" mass="9805">MFMFNNIIKSLIPVVIVTFSNQDVVGLLNEFDVNSQYRDLCGENYGKIYNDLWYYLEDYKDIIIDKVGRNYIWMVLKNRFY</sequence>
<gene>
    <name evidence="1" type="ORF">LL038_05950</name>
</gene>
<evidence type="ECO:0000313" key="1">
    <source>
        <dbReference type="EMBL" id="WAG61787.1"/>
    </source>
</evidence>
<organism evidence="1 2">
    <name type="scientific">Clostridium estertheticum</name>
    <dbReference type="NCBI Taxonomy" id="238834"/>
    <lineage>
        <taxon>Bacteria</taxon>
        <taxon>Bacillati</taxon>
        <taxon>Bacillota</taxon>
        <taxon>Clostridia</taxon>
        <taxon>Eubacteriales</taxon>
        <taxon>Clostridiaceae</taxon>
        <taxon>Clostridium</taxon>
    </lineage>
</organism>
<name>A0AA47EKA9_9CLOT</name>
<dbReference type="RefSeq" id="WP_216121397.1">
    <property type="nucleotide sequence ID" value="NZ_CP086239.1"/>
</dbReference>
<protein>
    <submittedName>
        <fullName evidence="1">Uncharacterized protein</fullName>
    </submittedName>
</protein>
<dbReference type="Proteomes" id="UP001164733">
    <property type="component" value="Chromosome"/>
</dbReference>
<accession>A0AA47EKA9</accession>
<dbReference type="EMBL" id="CP086239">
    <property type="protein sequence ID" value="WAG61787.1"/>
    <property type="molecule type" value="Genomic_DNA"/>
</dbReference>